<accession>A0A2P6TM97</accession>
<dbReference type="STRING" id="3076.A0A2P6TM97"/>
<dbReference type="InterPro" id="IPR035979">
    <property type="entry name" value="RBD_domain_sf"/>
</dbReference>
<keyword evidence="2 3" id="KW-0694">RNA-binding</keyword>
<feature type="domain" description="RRM" evidence="5">
    <location>
        <begin position="666"/>
        <end position="744"/>
    </location>
</feature>
<dbReference type="CDD" id="cd00590">
    <property type="entry name" value="RRM_SF"/>
    <property type="match status" value="4"/>
</dbReference>
<dbReference type="Proteomes" id="UP000239899">
    <property type="component" value="Unassembled WGS sequence"/>
</dbReference>
<dbReference type="InterPro" id="IPR012677">
    <property type="entry name" value="Nucleotide-bd_a/b_plait_sf"/>
</dbReference>
<dbReference type="SUPFAM" id="SSF54928">
    <property type="entry name" value="RNA-binding domain, RBD"/>
    <property type="match status" value="3"/>
</dbReference>
<name>A0A2P6TM97_CHLSO</name>
<evidence type="ECO:0000256" key="1">
    <source>
        <dbReference type="ARBA" id="ARBA00022737"/>
    </source>
</evidence>
<dbReference type="AlphaFoldDB" id="A0A2P6TM97"/>
<feature type="compositionally biased region" description="Low complexity" evidence="4">
    <location>
        <begin position="638"/>
        <end position="648"/>
    </location>
</feature>
<evidence type="ECO:0000256" key="3">
    <source>
        <dbReference type="PROSITE-ProRule" id="PRU00176"/>
    </source>
</evidence>
<protein>
    <submittedName>
        <fullName evidence="6">mRNA export shuttling</fullName>
    </submittedName>
</protein>
<sequence>MAALPPAAAAAAPAAAAPLVALEVCNIPPETTHSELAAIFSQFCALEEVVTVFKHSSSGGGGDSSGGGCALVLLPASDAGACDSAEMAADILNDYPLEGSLLGVQLCDSPAEWLRRSLSPQLLDGLAQLLAPPQPAQPPPQPQLQPQQQQRQQPDGAGPSTERPWSGARGEASGGYPPSDAGDSSGGSSSPRSSGGGGGGSGGAYEPAGAAGGQVSEVVVMNLDPHLSAREIGEFFLQFGEVEKCRKPQGKRYAFVHYVDAACAARAREALHGTWVPELNGLGPVQVQPRMQRGQDSSWRADSRQRAEQQGDVSGRQLFVHNLGLEVGRTAVGTHFEQFGAIESVRKLPLWQYAFVTYARPEDAAAAIERADGVPVPELNPLLGAPIRAAAAALDGHQMGGSSLSVQVCSSPAAWVQRALGPQLLIGGSLGPSGAAQQAQQAAGERGSGSGTCGDGGGGGDTRPKLQRTLEEEPSDFGDEFLEEQPSSGSFESLPADFRLLAAISGSPGHGSGLRPMPGGSGSGSLSPHGPHLRRRGGSTTSLAGSVGSDGSAGECTIVVHNLAAYLSAREIGEFFMQFGEVGECHKPQGAAFAFVHYMDGAAAARAKEAVHYKLVPQLNPKEALSIQFCKHVPSSRSSAGRAATTERGSSDGGSREGSIADGGGQALAVNNIDPGVQYKEVRAFFSQFGKVQNCYRQPQTRFAFVTFAAPEAAVAALQAVDGTLCPELNPHGLVSAEYRRGQD</sequence>
<feature type="domain" description="RRM" evidence="5">
    <location>
        <begin position="216"/>
        <end position="281"/>
    </location>
</feature>
<evidence type="ECO:0000256" key="2">
    <source>
        <dbReference type="ARBA" id="ARBA00022884"/>
    </source>
</evidence>
<evidence type="ECO:0000259" key="5">
    <source>
        <dbReference type="PROSITE" id="PS50102"/>
    </source>
</evidence>
<dbReference type="OrthoDB" id="439808at2759"/>
<feature type="region of interest" description="Disordered" evidence="4">
    <location>
        <begin position="130"/>
        <end position="209"/>
    </location>
</feature>
<reference evidence="6 7" key="1">
    <citation type="journal article" date="2018" name="Plant J.">
        <title>Genome sequences of Chlorella sorokiniana UTEX 1602 and Micractinium conductrix SAG 241.80: implications to maltose excretion by a green alga.</title>
        <authorList>
            <person name="Arriola M.B."/>
            <person name="Velmurugan N."/>
            <person name="Zhang Y."/>
            <person name="Plunkett M.H."/>
            <person name="Hondzo H."/>
            <person name="Barney B.M."/>
        </authorList>
    </citation>
    <scope>NUCLEOTIDE SEQUENCE [LARGE SCALE GENOMIC DNA]</scope>
    <source>
        <strain evidence="7">UTEX 1602</strain>
    </source>
</reference>
<feature type="domain" description="RRM" evidence="5">
    <location>
        <begin position="316"/>
        <end position="411"/>
    </location>
</feature>
<feature type="region of interest" description="Disordered" evidence="4">
    <location>
        <begin position="431"/>
        <end position="466"/>
    </location>
</feature>
<evidence type="ECO:0000256" key="4">
    <source>
        <dbReference type="SAM" id="MobiDB-lite"/>
    </source>
</evidence>
<keyword evidence="7" id="KW-1185">Reference proteome</keyword>
<dbReference type="GO" id="GO:0003723">
    <property type="term" value="F:RNA binding"/>
    <property type="evidence" value="ECO:0007669"/>
    <property type="project" value="UniProtKB-UniRule"/>
</dbReference>
<dbReference type="EMBL" id="LHPG02000011">
    <property type="protein sequence ID" value="PRW45456.1"/>
    <property type="molecule type" value="Genomic_DNA"/>
</dbReference>
<feature type="region of interest" description="Disordered" evidence="4">
    <location>
        <begin position="287"/>
        <end position="311"/>
    </location>
</feature>
<feature type="region of interest" description="Disordered" evidence="4">
    <location>
        <begin position="638"/>
        <end position="663"/>
    </location>
</feature>
<feature type="compositionally biased region" description="Gly residues" evidence="4">
    <location>
        <begin position="446"/>
        <end position="461"/>
    </location>
</feature>
<gene>
    <name evidence="6" type="ORF">C2E21_5982</name>
</gene>
<dbReference type="Gene3D" id="3.30.70.330">
    <property type="match status" value="4"/>
</dbReference>
<dbReference type="PROSITE" id="PS50102">
    <property type="entry name" value="RRM"/>
    <property type="match status" value="4"/>
</dbReference>
<proteinExistence type="predicted"/>
<feature type="domain" description="RRM" evidence="5">
    <location>
        <begin position="556"/>
        <end position="632"/>
    </location>
</feature>
<evidence type="ECO:0000313" key="7">
    <source>
        <dbReference type="Proteomes" id="UP000239899"/>
    </source>
</evidence>
<feature type="compositionally biased region" description="Low complexity" evidence="4">
    <location>
        <begin position="432"/>
        <end position="445"/>
    </location>
</feature>
<dbReference type="InterPro" id="IPR000504">
    <property type="entry name" value="RRM_dom"/>
</dbReference>
<feature type="compositionally biased region" description="Low complexity" evidence="4">
    <location>
        <begin position="144"/>
        <end position="159"/>
    </location>
</feature>
<feature type="compositionally biased region" description="Low complexity" evidence="4">
    <location>
        <begin position="513"/>
        <end position="530"/>
    </location>
</feature>
<feature type="compositionally biased region" description="Basic and acidic residues" evidence="4">
    <location>
        <begin position="299"/>
        <end position="309"/>
    </location>
</feature>
<organism evidence="6 7">
    <name type="scientific">Chlorella sorokiniana</name>
    <name type="common">Freshwater green alga</name>
    <dbReference type="NCBI Taxonomy" id="3076"/>
    <lineage>
        <taxon>Eukaryota</taxon>
        <taxon>Viridiplantae</taxon>
        <taxon>Chlorophyta</taxon>
        <taxon>core chlorophytes</taxon>
        <taxon>Trebouxiophyceae</taxon>
        <taxon>Chlorellales</taxon>
        <taxon>Chlorellaceae</taxon>
        <taxon>Chlorella clade</taxon>
        <taxon>Chlorella</taxon>
    </lineage>
</organism>
<dbReference type="SMART" id="SM00360">
    <property type="entry name" value="RRM"/>
    <property type="match status" value="4"/>
</dbReference>
<feature type="compositionally biased region" description="Pro residues" evidence="4">
    <location>
        <begin position="132"/>
        <end position="143"/>
    </location>
</feature>
<evidence type="ECO:0000313" key="6">
    <source>
        <dbReference type="EMBL" id="PRW45456.1"/>
    </source>
</evidence>
<dbReference type="Pfam" id="PF00076">
    <property type="entry name" value="RRM_1"/>
    <property type="match status" value="3"/>
</dbReference>
<keyword evidence="1" id="KW-0677">Repeat</keyword>
<feature type="compositionally biased region" description="Gly residues" evidence="4">
    <location>
        <begin position="194"/>
        <end position="203"/>
    </location>
</feature>
<dbReference type="PANTHER" id="PTHR24012">
    <property type="entry name" value="RNA BINDING PROTEIN"/>
    <property type="match status" value="1"/>
</dbReference>
<feature type="compositionally biased region" description="Low complexity" evidence="4">
    <location>
        <begin position="174"/>
        <end position="193"/>
    </location>
</feature>
<feature type="region of interest" description="Disordered" evidence="4">
    <location>
        <begin position="507"/>
        <end position="549"/>
    </location>
</feature>
<comment type="caution">
    <text evidence="6">The sequence shown here is derived from an EMBL/GenBank/DDBJ whole genome shotgun (WGS) entry which is preliminary data.</text>
</comment>